<dbReference type="EMBL" id="JAJGMW010000003">
    <property type="protein sequence ID" value="MCC4211705.1"/>
    <property type="molecule type" value="Genomic_DNA"/>
</dbReference>
<protein>
    <submittedName>
        <fullName evidence="1">Uncharacterized protein</fullName>
    </submittedName>
</protein>
<organism evidence="1 2">
    <name type="scientific">Leeuwenhoekiella parthenopeia</name>
    <dbReference type="NCBI Taxonomy" id="2890320"/>
    <lineage>
        <taxon>Bacteria</taxon>
        <taxon>Pseudomonadati</taxon>
        <taxon>Bacteroidota</taxon>
        <taxon>Flavobacteriia</taxon>
        <taxon>Flavobacteriales</taxon>
        <taxon>Flavobacteriaceae</taxon>
        <taxon>Leeuwenhoekiella</taxon>
    </lineage>
</organism>
<comment type="caution">
    <text evidence="1">The sequence shown here is derived from an EMBL/GenBank/DDBJ whole genome shotgun (WGS) entry which is preliminary data.</text>
</comment>
<reference evidence="1 2" key="1">
    <citation type="submission" date="2021-11" db="EMBL/GenBank/DDBJ databases">
        <title>Seasonal and diel survey of microbial diversity of the Tyrrhenian coast.</title>
        <authorList>
            <person name="Gattoni G."/>
            <person name="Corral P."/>
        </authorList>
    </citation>
    <scope>NUCLEOTIDE SEQUENCE [LARGE SCALE GENOMIC DNA]</scope>
    <source>
        <strain evidence="1 2">Mr9</strain>
    </source>
</reference>
<dbReference type="RefSeq" id="WP_228228815.1">
    <property type="nucleotide sequence ID" value="NZ_JAJGMW010000003.1"/>
</dbReference>
<evidence type="ECO:0000313" key="2">
    <source>
        <dbReference type="Proteomes" id="UP001197770"/>
    </source>
</evidence>
<evidence type="ECO:0000313" key="1">
    <source>
        <dbReference type="EMBL" id="MCC4211705.1"/>
    </source>
</evidence>
<proteinExistence type="predicted"/>
<sequence>MKTTTQSQGNKSKKVIAKDKELLMDLFEITEEDWHVMIWEYGNLMLERHHPNNMYLLKLPQFWNWYQMHIGEVDKLLVHLIKYEKAVGHIDDRGKKDKNYCLGLIYISVVNDLSISRKEMIFFNKHYREMYGELPSRKTRRNGK</sequence>
<gene>
    <name evidence="1" type="ORF">LLW17_03160</name>
</gene>
<accession>A0ABS8GPU3</accession>
<keyword evidence="2" id="KW-1185">Reference proteome</keyword>
<name>A0ABS8GPU3_9FLAO</name>
<dbReference type="Proteomes" id="UP001197770">
    <property type="component" value="Unassembled WGS sequence"/>
</dbReference>